<reference evidence="2" key="5">
    <citation type="journal article" date="2021" name="G3 (Bethesda)">
        <title>Aegilops tauschii genome assembly Aet v5.0 features greater sequence contiguity and improved annotation.</title>
        <authorList>
            <person name="Wang L."/>
            <person name="Zhu T."/>
            <person name="Rodriguez J.C."/>
            <person name="Deal K.R."/>
            <person name="Dubcovsky J."/>
            <person name="McGuire P.E."/>
            <person name="Lux T."/>
            <person name="Spannagl M."/>
            <person name="Mayer K.F.X."/>
            <person name="Baldrich P."/>
            <person name="Meyers B.C."/>
            <person name="Huo N."/>
            <person name="Gu Y.Q."/>
            <person name="Zhou H."/>
            <person name="Devos K.M."/>
            <person name="Bennetzen J.L."/>
            <person name="Unver T."/>
            <person name="Budak H."/>
            <person name="Gulick P.J."/>
            <person name="Galiba G."/>
            <person name="Kalapos B."/>
            <person name="Nelson D.R."/>
            <person name="Li P."/>
            <person name="You F.M."/>
            <person name="Luo M.C."/>
            <person name="Dvorak J."/>
        </authorList>
    </citation>
    <scope>NUCLEOTIDE SEQUENCE [LARGE SCALE GENOMIC DNA]</scope>
    <source>
        <strain evidence="2">cv. AL8/78</strain>
    </source>
</reference>
<dbReference type="SUPFAM" id="SSF49562">
    <property type="entry name" value="C2 domain (Calcium/lipid-binding domain, CaLB)"/>
    <property type="match status" value="1"/>
</dbReference>
<accession>A0A453JQZ8</accession>
<dbReference type="EnsemblPlants" id="AET5Gv20160500.10">
    <property type="protein sequence ID" value="AET5Gv20160500.10"/>
    <property type="gene ID" value="AET5Gv20160500"/>
</dbReference>
<dbReference type="InterPro" id="IPR035892">
    <property type="entry name" value="C2_domain_sf"/>
</dbReference>
<reference evidence="2" key="4">
    <citation type="submission" date="2019-03" db="UniProtKB">
        <authorList>
            <consortium name="EnsemblPlants"/>
        </authorList>
    </citation>
    <scope>IDENTIFICATION</scope>
</reference>
<sequence>PHATSSPRSPRKKRKPPRRPDLSVPLDFPPPLAGRPWRRRPSASAGPARRGREAPTAASSASSCPATSASPSPSASSRPPSRPPLKMVSTRRSRSSSSSASSTSTASSSAFPSTQGLESSGPPYCWNELITLCTKYRDLTSLAQLAFTVFGMCRLVRAKVLLVGPLYFCSTARNSLKQGSRSCSYGPKRRQTEEYLPQPLARFLRMSEGKLSGWRGSLTSTREGRYSMWIGWTVWPSVRSTKSRRRSVKGWRILSRA</sequence>
<feature type="region of interest" description="Disordered" evidence="1">
    <location>
        <begin position="1"/>
        <end position="120"/>
    </location>
</feature>
<evidence type="ECO:0000256" key="1">
    <source>
        <dbReference type="SAM" id="MobiDB-lite"/>
    </source>
</evidence>
<reference evidence="3" key="1">
    <citation type="journal article" date="2014" name="Science">
        <title>Ancient hybridizations among the ancestral genomes of bread wheat.</title>
        <authorList>
            <consortium name="International Wheat Genome Sequencing Consortium,"/>
            <person name="Marcussen T."/>
            <person name="Sandve S.R."/>
            <person name="Heier L."/>
            <person name="Spannagl M."/>
            <person name="Pfeifer M."/>
            <person name="Jakobsen K.S."/>
            <person name="Wulff B.B."/>
            <person name="Steuernagel B."/>
            <person name="Mayer K.F."/>
            <person name="Olsen O.A."/>
        </authorList>
    </citation>
    <scope>NUCLEOTIDE SEQUENCE [LARGE SCALE GENOMIC DNA]</scope>
    <source>
        <strain evidence="3">cv. AL8/78</strain>
    </source>
</reference>
<protein>
    <submittedName>
        <fullName evidence="2">Uncharacterized protein</fullName>
    </submittedName>
</protein>
<evidence type="ECO:0000313" key="2">
    <source>
        <dbReference type="EnsemblPlants" id="AET5Gv20160500.10"/>
    </source>
</evidence>
<proteinExistence type="predicted"/>
<keyword evidence="3" id="KW-1185">Reference proteome</keyword>
<dbReference type="Proteomes" id="UP000015105">
    <property type="component" value="Chromosome 5D"/>
</dbReference>
<dbReference type="Gramene" id="AET5Gv20160500.10">
    <property type="protein sequence ID" value="AET5Gv20160500.10"/>
    <property type="gene ID" value="AET5Gv20160500"/>
</dbReference>
<evidence type="ECO:0000313" key="3">
    <source>
        <dbReference type="Proteomes" id="UP000015105"/>
    </source>
</evidence>
<organism evidence="2 3">
    <name type="scientific">Aegilops tauschii subsp. strangulata</name>
    <name type="common">Goatgrass</name>
    <dbReference type="NCBI Taxonomy" id="200361"/>
    <lineage>
        <taxon>Eukaryota</taxon>
        <taxon>Viridiplantae</taxon>
        <taxon>Streptophyta</taxon>
        <taxon>Embryophyta</taxon>
        <taxon>Tracheophyta</taxon>
        <taxon>Spermatophyta</taxon>
        <taxon>Magnoliopsida</taxon>
        <taxon>Liliopsida</taxon>
        <taxon>Poales</taxon>
        <taxon>Poaceae</taxon>
        <taxon>BOP clade</taxon>
        <taxon>Pooideae</taxon>
        <taxon>Triticodae</taxon>
        <taxon>Triticeae</taxon>
        <taxon>Triticinae</taxon>
        <taxon>Aegilops</taxon>
    </lineage>
</organism>
<dbReference type="AlphaFoldDB" id="A0A453JQZ8"/>
<feature type="compositionally biased region" description="Low complexity" evidence="1">
    <location>
        <begin position="42"/>
        <end position="79"/>
    </location>
</feature>
<name>A0A453JQZ8_AEGTS</name>
<reference evidence="3" key="2">
    <citation type="journal article" date="2017" name="Nat. Plants">
        <title>The Aegilops tauschii genome reveals multiple impacts of transposons.</title>
        <authorList>
            <person name="Zhao G."/>
            <person name="Zou C."/>
            <person name="Li K."/>
            <person name="Wang K."/>
            <person name="Li T."/>
            <person name="Gao L."/>
            <person name="Zhang X."/>
            <person name="Wang H."/>
            <person name="Yang Z."/>
            <person name="Liu X."/>
            <person name="Jiang W."/>
            <person name="Mao L."/>
            <person name="Kong X."/>
            <person name="Jiao Y."/>
            <person name="Jia J."/>
        </authorList>
    </citation>
    <scope>NUCLEOTIDE SEQUENCE [LARGE SCALE GENOMIC DNA]</scope>
    <source>
        <strain evidence="3">cv. AL8/78</strain>
    </source>
</reference>
<feature type="compositionally biased region" description="Low complexity" evidence="1">
    <location>
        <begin position="95"/>
        <end position="110"/>
    </location>
</feature>
<reference evidence="2" key="3">
    <citation type="journal article" date="2017" name="Nature">
        <title>Genome sequence of the progenitor of the wheat D genome Aegilops tauschii.</title>
        <authorList>
            <person name="Luo M.C."/>
            <person name="Gu Y.Q."/>
            <person name="Puiu D."/>
            <person name="Wang H."/>
            <person name="Twardziok S.O."/>
            <person name="Deal K.R."/>
            <person name="Huo N."/>
            <person name="Zhu T."/>
            <person name="Wang L."/>
            <person name="Wang Y."/>
            <person name="McGuire P.E."/>
            <person name="Liu S."/>
            <person name="Long H."/>
            <person name="Ramasamy R.K."/>
            <person name="Rodriguez J.C."/>
            <person name="Van S.L."/>
            <person name="Yuan L."/>
            <person name="Wang Z."/>
            <person name="Xia Z."/>
            <person name="Xiao L."/>
            <person name="Anderson O.D."/>
            <person name="Ouyang S."/>
            <person name="Liang Y."/>
            <person name="Zimin A.V."/>
            <person name="Pertea G."/>
            <person name="Qi P."/>
            <person name="Bennetzen J.L."/>
            <person name="Dai X."/>
            <person name="Dawson M.W."/>
            <person name="Muller H.G."/>
            <person name="Kugler K."/>
            <person name="Rivarola-Duarte L."/>
            <person name="Spannagl M."/>
            <person name="Mayer K.F.X."/>
            <person name="Lu F.H."/>
            <person name="Bevan M.W."/>
            <person name="Leroy P."/>
            <person name="Li P."/>
            <person name="You F.M."/>
            <person name="Sun Q."/>
            <person name="Liu Z."/>
            <person name="Lyons E."/>
            <person name="Wicker T."/>
            <person name="Salzberg S.L."/>
            <person name="Devos K.M."/>
            <person name="Dvorak J."/>
        </authorList>
    </citation>
    <scope>NUCLEOTIDE SEQUENCE [LARGE SCALE GENOMIC DNA]</scope>
    <source>
        <strain evidence="2">cv. AL8/78</strain>
    </source>
</reference>